<comment type="caution">
    <text evidence="3">The sequence shown here is derived from an EMBL/GenBank/DDBJ whole genome shotgun (WGS) entry which is preliminary data.</text>
</comment>
<evidence type="ECO:0000313" key="4">
    <source>
        <dbReference type="Proteomes" id="UP000229459"/>
    </source>
</evidence>
<dbReference type="InterPro" id="IPR024402">
    <property type="entry name" value="DUF2726"/>
</dbReference>
<organism evidence="3 4">
    <name type="scientific">Candidatus Beckwithbacteria bacterium CG23_combo_of_CG06-09_8_20_14_all_34_8</name>
    <dbReference type="NCBI Taxonomy" id="1974497"/>
    <lineage>
        <taxon>Bacteria</taxon>
        <taxon>Candidatus Beckwithiibacteriota</taxon>
    </lineage>
</organism>
<gene>
    <name evidence="3" type="ORF">COX08_02850</name>
</gene>
<protein>
    <recommendedName>
        <fullName evidence="2">DUF2726 domain-containing protein</fullName>
    </recommendedName>
</protein>
<dbReference type="EMBL" id="PCSR01000068">
    <property type="protein sequence ID" value="PIP53103.1"/>
    <property type="molecule type" value="Genomic_DNA"/>
</dbReference>
<dbReference type="Pfam" id="PF10881">
    <property type="entry name" value="DUF2726"/>
    <property type="match status" value="1"/>
</dbReference>
<feature type="transmembrane region" description="Helical" evidence="1">
    <location>
        <begin position="12"/>
        <end position="29"/>
    </location>
</feature>
<feature type="domain" description="DUF2726" evidence="2">
    <location>
        <begin position="43"/>
        <end position="161"/>
    </location>
</feature>
<dbReference type="Proteomes" id="UP000229459">
    <property type="component" value="Unassembled WGS sequence"/>
</dbReference>
<evidence type="ECO:0000313" key="3">
    <source>
        <dbReference type="EMBL" id="PIP53103.1"/>
    </source>
</evidence>
<evidence type="ECO:0000259" key="2">
    <source>
        <dbReference type="Pfam" id="PF10881"/>
    </source>
</evidence>
<evidence type="ECO:0000256" key="1">
    <source>
        <dbReference type="SAM" id="Phobius"/>
    </source>
</evidence>
<keyword evidence="1" id="KW-1133">Transmembrane helix</keyword>
<accession>A0A2H0B5Z6</accession>
<sequence length="165" mass="19350">MDIFSNNWLNLFFLLLILILIRLAASFFIKKQKFPYEIKLNYLTAAELRFLSVLNLVVNNRYEIIPQVPLKSIVKVKNNVSNFYTYHNQIDRKVLDFVLFTKVSYKPVLIIELDDASHNYSDRKERDNFVNIVANIVKIPILHVPVKYSYPSQDLLSKIDELIVG</sequence>
<proteinExistence type="predicted"/>
<dbReference type="AlphaFoldDB" id="A0A2H0B5Z6"/>
<keyword evidence="1" id="KW-0472">Membrane</keyword>
<reference evidence="3 4" key="1">
    <citation type="submission" date="2017-09" db="EMBL/GenBank/DDBJ databases">
        <title>Depth-based differentiation of microbial function through sediment-hosted aquifers and enrichment of novel symbionts in the deep terrestrial subsurface.</title>
        <authorList>
            <person name="Probst A.J."/>
            <person name="Ladd B."/>
            <person name="Jarett J.K."/>
            <person name="Geller-Mcgrath D.E."/>
            <person name="Sieber C.M."/>
            <person name="Emerson J.B."/>
            <person name="Anantharaman K."/>
            <person name="Thomas B.C."/>
            <person name="Malmstrom R."/>
            <person name="Stieglmeier M."/>
            <person name="Klingl A."/>
            <person name="Woyke T."/>
            <person name="Ryan C.M."/>
            <person name="Banfield J.F."/>
        </authorList>
    </citation>
    <scope>NUCLEOTIDE SEQUENCE [LARGE SCALE GENOMIC DNA]</scope>
    <source>
        <strain evidence="3">CG23_combo_of_CG06-09_8_20_14_all_34_8</strain>
    </source>
</reference>
<keyword evidence="1" id="KW-0812">Transmembrane</keyword>
<name>A0A2H0B5Z6_9BACT</name>